<dbReference type="eggNOG" id="COG1280">
    <property type="taxonomic scope" value="Bacteria"/>
</dbReference>
<evidence type="ECO:0000256" key="6">
    <source>
        <dbReference type="SAM" id="Phobius"/>
    </source>
</evidence>
<reference evidence="7 8" key="1">
    <citation type="submission" date="2017-01" db="EMBL/GenBank/DDBJ databases">
        <authorList>
            <person name="Mah S.A."/>
            <person name="Swanson W.J."/>
            <person name="Moy G.W."/>
            <person name="Vacquier V.D."/>
        </authorList>
    </citation>
    <scope>NUCLEOTIDE SEQUENCE [LARGE SCALE GENOMIC DNA]</scope>
    <source>
        <strain evidence="7 8">DSM 22694</strain>
    </source>
</reference>
<feature type="transmembrane region" description="Helical" evidence="6">
    <location>
        <begin position="193"/>
        <end position="212"/>
    </location>
</feature>
<dbReference type="GO" id="GO:0005886">
    <property type="term" value="C:plasma membrane"/>
    <property type="evidence" value="ECO:0007669"/>
    <property type="project" value="UniProtKB-SubCell"/>
</dbReference>
<feature type="transmembrane region" description="Helical" evidence="6">
    <location>
        <begin position="124"/>
        <end position="146"/>
    </location>
</feature>
<dbReference type="RefSeq" id="WP_029708855.1">
    <property type="nucleotide sequence ID" value="NZ_CP019239.1"/>
</dbReference>
<dbReference type="AlphaFoldDB" id="A0A1P8K9E3"/>
<evidence type="ECO:0000313" key="8">
    <source>
        <dbReference type="Proteomes" id="UP000186110"/>
    </source>
</evidence>
<evidence type="ECO:0000313" key="7">
    <source>
        <dbReference type="EMBL" id="APW42618.1"/>
    </source>
</evidence>
<keyword evidence="3 6" id="KW-0812">Transmembrane</keyword>
<protein>
    <submittedName>
        <fullName evidence="7">Lysine transporter LysE</fullName>
    </submittedName>
</protein>
<dbReference type="KEGG" id="rsb:RS694_08800"/>
<dbReference type="InterPro" id="IPR001123">
    <property type="entry name" value="LeuE-type"/>
</dbReference>
<evidence type="ECO:0000256" key="4">
    <source>
        <dbReference type="ARBA" id="ARBA00022989"/>
    </source>
</evidence>
<accession>A0A1P8K9E3</accession>
<feature type="transmembrane region" description="Helical" evidence="6">
    <location>
        <begin position="51"/>
        <end position="84"/>
    </location>
</feature>
<organism evidence="7 8">
    <name type="scientific">Rhodoferax saidenbachensis</name>
    <dbReference type="NCBI Taxonomy" id="1484693"/>
    <lineage>
        <taxon>Bacteria</taxon>
        <taxon>Pseudomonadati</taxon>
        <taxon>Pseudomonadota</taxon>
        <taxon>Betaproteobacteria</taxon>
        <taxon>Burkholderiales</taxon>
        <taxon>Comamonadaceae</taxon>
        <taxon>Rhodoferax</taxon>
    </lineage>
</organism>
<keyword evidence="5 6" id="KW-0472">Membrane</keyword>
<dbReference type="PIRSF" id="PIRSF006324">
    <property type="entry name" value="LeuE"/>
    <property type="match status" value="1"/>
</dbReference>
<feature type="transmembrane region" description="Helical" evidence="6">
    <location>
        <begin position="158"/>
        <end position="181"/>
    </location>
</feature>
<dbReference type="PANTHER" id="PTHR30086">
    <property type="entry name" value="ARGININE EXPORTER PROTEIN ARGO"/>
    <property type="match status" value="1"/>
</dbReference>
<comment type="subcellular location">
    <subcellularLocation>
        <location evidence="1">Cell membrane</location>
        <topology evidence="1">Multi-pass membrane protein</topology>
    </subcellularLocation>
</comment>
<evidence type="ECO:0000256" key="3">
    <source>
        <dbReference type="ARBA" id="ARBA00022692"/>
    </source>
</evidence>
<evidence type="ECO:0000256" key="1">
    <source>
        <dbReference type="ARBA" id="ARBA00004651"/>
    </source>
</evidence>
<evidence type="ECO:0000256" key="5">
    <source>
        <dbReference type="ARBA" id="ARBA00023136"/>
    </source>
</evidence>
<name>A0A1P8K9E3_9BURK</name>
<keyword evidence="4 6" id="KW-1133">Transmembrane helix</keyword>
<dbReference type="PANTHER" id="PTHR30086:SF20">
    <property type="entry name" value="ARGININE EXPORTER PROTEIN ARGO-RELATED"/>
    <property type="match status" value="1"/>
</dbReference>
<dbReference type="GO" id="GO:0015171">
    <property type="term" value="F:amino acid transmembrane transporter activity"/>
    <property type="evidence" value="ECO:0007669"/>
    <property type="project" value="TreeGrafter"/>
</dbReference>
<dbReference type="Pfam" id="PF01810">
    <property type="entry name" value="LysE"/>
    <property type="match status" value="1"/>
</dbReference>
<keyword evidence="8" id="KW-1185">Reference proteome</keyword>
<sequence length="218" mass="23132">MHLSNWLVFCGVAFLVCFSPGPGVLLAISNAMAHGKRDWVASSLGNATGLFIISGVAMAGMGAILAVSALAFTVLKVAGALYLIYLGIRQWRSQAVSFAAAESATQVVDAQADKAITRRLYGQGMGVALTNPKAILFFSALFPQFITADAPVLEQVAVLTSTFVAMSLLSHLSYVLVARLFKGQLANPQKQRLFNRISGGLFVLLGLSLLRLKNKASV</sequence>
<gene>
    <name evidence="7" type="ORF">RS694_08800</name>
</gene>
<dbReference type="STRING" id="1484693.RS694_08800"/>
<proteinExistence type="predicted"/>
<dbReference type="EMBL" id="CP019239">
    <property type="protein sequence ID" value="APW42618.1"/>
    <property type="molecule type" value="Genomic_DNA"/>
</dbReference>
<keyword evidence="2" id="KW-1003">Cell membrane</keyword>
<dbReference type="Proteomes" id="UP000186110">
    <property type="component" value="Chromosome"/>
</dbReference>
<evidence type="ECO:0000256" key="2">
    <source>
        <dbReference type="ARBA" id="ARBA00022475"/>
    </source>
</evidence>